<comment type="caution">
    <text evidence="2">The sequence shown here is derived from an EMBL/GenBank/DDBJ whole genome shotgun (WGS) entry which is preliminary data.</text>
</comment>
<evidence type="ECO:0000313" key="2">
    <source>
        <dbReference type="EMBL" id="GFP24020.1"/>
    </source>
</evidence>
<sequence>LEGGKKGIVRERADTWSNPPTPETPLAMMKGLSR</sequence>
<evidence type="ECO:0000313" key="3">
    <source>
        <dbReference type="Proteomes" id="UP000585609"/>
    </source>
</evidence>
<organism evidence="2 3">
    <name type="scientific">Candidatus Hakubella thermalkaliphila</name>
    <dbReference type="NCBI Taxonomy" id="2754717"/>
    <lineage>
        <taxon>Bacteria</taxon>
        <taxon>Bacillati</taxon>
        <taxon>Actinomycetota</taxon>
        <taxon>Actinomycetota incertae sedis</taxon>
        <taxon>Candidatus Hakubellales</taxon>
        <taxon>Candidatus Hakubellaceae</taxon>
        <taxon>Candidatus Hakubella</taxon>
    </lineage>
</organism>
<feature type="non-terminal residue" evidence="2">
    <location>
        <position position="1"/>
    </location>
</feature>
<evidence type="ECO:0000256" key="1">
    <source>
        <dbReference type="SAM" id="MobiDB-lite"/>
    </source>
</evidence>
<dbReference type="Proteomes" id="UP000585609">
    <property type="component" value="Unassembled WGS sequence"/>
</dbReference>
<proteinExistence type="predicted"/>
<dbReference type="AlphaFoldDB" id="A0A6V8NX42"/>
<name>A0A6V8NX42_9ACTN</name>
<feature type="region of interest" description="Disordered" evidence="1">
    <location>
        <begin position="1"/>
        <end position="34"/>
    </location>
</feature>
<gene>
    <name evidence="2" type="ORF">HKBW3S09_01486</name>
</gene>
<protein>
    <submittedName>
        <fullName evidence="2">Uncharacterized protein</fullName>
    </submittedName>
</protein>
<reference evidence="2 3" key="1">
    <citation type="journal article" date="2020" name="Front. Microbiol.">
        <title>Single-cell genomics of novel Actinobacteria with the Wood-Ljungdahl pathway discovered in a serpentinizing system.</title>
        <authorList>
            <person name="Merino N."/>
            <person name="Kawai M."/>
            <person name="Boyd E.S."/>
            <person name="Colman D.R."/>
            <person name="McGlynn S.E."/>
            <person name="Nealson K.H."/>
            <person name="Kurokawa K."/>
            <person name="Hongoh Y."/>
        </authorList>
    </citation>
    <scope>NUCLEOTIDE SEQUENCE [LARGE SCALE GENOMIC DNA]</scope>
    <source>
        <strain evidence="2 3">S09_30</strain>
    </source>
</reference>
<dbReference type="EMBL" id="BLRW01000298">
    <property type="protein sequence ID" value="GFP24020.1"/>
    <property type="molecule type" value="Genomic_DNA"/>
</dbReference>
<feature type="compositionally biased region" description="Basic and acidic residues" evidence="1">
    <location>
        <begin position="1"/>
        <end position="14"/>
    </location>
</feature>
<accession>A0A6V8NX42</accession>